<proteinExistence type="inferred from homology"/>
<dbReference type="InterPro" id="IPR046843">
    <property type="entry name" value="LonB_AAA-LID"/>
</dbReference>
<dbReference type="InterPro" id="IPR020568">
    <property type="entry name" value="Ribosomal_Su5_D2-typ_SF"/>
</dbReference>
<comment type="caution">
    <text evidence="4">The sequence shown here is derived from an EMBL/GenBank/DDBJ whole genome shotgun (WGS) entry which is preliminary data.</text>
</comment>
<dbReference type="Pfam" id="PF13654">
    <property type="entry name" value="AAA_32"/>
    <property type="match status" value="1"/>
</dbReference>
<organism evidence="4 5">
    <name type="scientific">Candidatus Ornithospirochaeta avicola</name>
    <dbReference type="NCBI Taxonomy" id="2840896"/>
    <lineage>
        <taxon>Bacteria</taxon>
        <taxon>Pseudomonadati</taxon>
        <taxon>Spirochaetota</taxon>
        <taxon>Spirochaetia</taxon>
        <taxon>Spirochaetales</taxon>
        <taxon>Spirochaetaceae</taxon>
        <taxon>Spirochaetaceae incertae sedis</taxon>
        <taxon>Candidatus Ornithospirochaeta</taxon>
    </lineage>
</organism>
<gene>
    <name evidence="4" type="ORF">IAB12_03475</name>
</gene>
<evidence type="ECO:0000259" key="3">
    <source>
        <dbReference type="PROSITE" id="PS51786"/>
    </source>
</evidence>
<dbReference type="SUPFAM" id="SSF54211">
    <property type="entry name" value="Ribosomal protein S5 domain 2-like"/>
    <property type="match status" value="1"/>
</dbReference>
<evidence type="ECO:0000313" key="4">
    <source>
        <dbReference type="EMBL" id="HIV98826.1"/>
    </source>
</evidence>
<dbReference type="PRINTS" id="PR00830">
    <property type="entry name" value="ENDOLAPTASE"/>
</dbReference>
<keyword evidence="2" id="KW-0720">Serine protease</keyword>
<name>A0A9D1PSD0_9SPIO</name>
<reference evidence="4" key="2">
    <citation type="submission" date="2021-04" db="EMBL/GenBank/DDBJ databases">
        <authorList>
            <person name="Gilroy R."/>
        </authorList>
    </citation>
    <scope>NUCLEOTIDE SEQUENCE</scope>
    <source>
        <strain evidence="4">Gambia11-129</strain>
    </source>
</reference>
<dbReference type="EC" id="3.4.21.53" evidence="2"/>
<dbReference type="GO" id="GO:0005524">
    <property type="term" value="F:ATP binding"/>
    <property type="evidence" value="ECO:0007669"/>
    <property type="project" value="InterPro"/>
</dbReference>
<dbReference type="GO" id="GO:0004252">
    <property type="term" value="F:serine-type endopeptidase activity"/>
    <property type="evidence" value="ECO:0007669"/>
    <property type="project" value="UniProtKB-UniRule"/>
</dbReference>
<dbReference type="InterPro" id="IPR041699">
    <property type="entry name" value="AAA_32"/>
</dbReference>
<evidence type="ECO:0000256" key="2">
    <source>
        <dbReference type="PROSITE-ProRule" id="PRU01122"/>
    </source>
</evidence>
<dbReference type="InterPro" id="IPR014721">
    <property type="entry name" value="Ribsml_uS5_D2-typ_fold_subgr"/>
</dbReference>
<dbReference type="Gene3D" id="3.40.50.300">
    <property type="entry name" value="P-loop containing nucleotide triphosphate hydrolases"/>
    <property type="match status" value="1"/>
</dbReference>
<dbReference type="PROSITE" id="PS51786">
    <property type="entry name" value="LON_PROTEOLYTIC"/>
    <property type="match status" value="1"/>
</dbReference>
<comment type="similarity">
    <text evidence="2">Belongs to the peptidase S16 family.</text>
</comment>
<dbReference type="EMBL" id="DXHU01000015">
    <property type="protein sequence ID" value="HIV98826.1"/>
    <property type="molecule type" value="Genomic_DNA"/>
</dbReference>
<evidence type="ECO:0000313" key="5">
    <source>
        <dbReference type="Proteomes" id="UP000823936"/>
    </source>
</evidence>
<dbReference type="InterPro" id="IPR027065">
    <property type="entry name" value="Lon_Prtase"/>
</dbReference>
<dbReference type="AlphaFoldDB" id="A0A9D1PSD0"/>
<protein>
    <recommendedName>
        <fullName evidence="2">endopeptidase La</fullName>
        <ecNumber evidence="2">3.4.21.53</ecNumber>
    </recommendedName>
</protein>
<dbReference type="PANTHER" id="PTHR10046">
    <property type="entry name" value="ATP DEPENDENT LON PROTEASE FAMILY MEMBER"/>
    <property type="match status" value="1"/>
</dbReference>
<dbReference type="Gene3D" id="3.30.230.10">
    <property type="match status" value="1"/>
</dbReference>
<dbReference type="GO" id="GO:0004176">
    <property type="term" value="F:ATP-dependent peptidase activity"/>
    <property type="evidence" value="ECO:0007669"/>
    <property type="project" value="UniProtKB-UniRule"/>
</dbReference>
<dbReference type="GO" id="GO:0006508">
    <property type="term" value="P:proteolysis"/>
    <property type="evidence" value="ECO:0007669"/>
    <property type="project" value="UniProtKB-KW"/>
</dbReference>
<dbReference type="Pfam" id="PF20436">
    <property type="entry name" value="LonB_AAA-LID"/>
    <property type="match status" value="1"/>
</dbReference>
<keyword evidence="1 2" id="KW-0645">Protease</keyword>
<feature type="active site" evidence="2">
    <location>
        <position position="531"/>
    </location>
</feature>
<dbReference type="InterPro" id="IPR027417">
    <property type="entry name" value="P-loop_NTPase"/>
</dbReference>
<evidence type="ECO:0000256" key="1">
    <source>
        <dbReference type="ARBA" id="ARBA00022670"/>
    </source>
</evidence>
<keyword evidence="2" id="KW-0378">Hydrolase</keyword>
<dbReference type="Gene3D" id="1.10.8.60">
    <property type="match status" value="1"/>
</dbReference>
<reference evidence="4" key="1">
    <citation type="journal article" date="2021" name="PeerJ">
        <title>Extensive microbial diversity within the chicken gut microbiome revealed by metagenomics and culture.</title>
        <authorList>
            <person name="Gilroy R."/>
            <person name="Ravi A."/>
            <person name="Getino M."/>
            <person name="Pursley I."/>
            <person name="Horton D.L."/>
            <person name="Alikhan N.F."/>
            <person name="Baker D."/>
            <person name="Gharbi K."/>
            <person name="Hall N."/>
            <person name="Watson M."/>
            <person name="Adriaenssens E.M."/>
            <person name="Foster-Nyarko E."/>
            <person name="Jarju S."/>
            <person name="Secka A."/>
            <person name="Antonio M."/>
            <person name="Oren A."/>
            <person name="Chaudhuri R.R."/>
            <person name="La Ragione R."/>
            <person name="Hildebrand F."/>
            <person name="Pallen M.J."/>
        </authorList>
    </citation>
    <scope>NUCLEOTIDE SEQUENCE</scope>
    <source>
        <strain evidence="4">Gambia11-129</strain>
    </source>
</reference>
<dbReference type="Proteomes" id="UP000823936">
    <property type="component" value="Unassembled WGS sequence"/>
</dbReference>
<comment type="catalytic activity">
    <reaction evidence="2">
        <text>Hydrolysis of proteins in presence of ATP.</text>
        <dbReference type="EC" id="3.4.21.53"/>
    </reaction>
</comment>
<dbReference type="InterPro" id="IPR008269">
    <property type="entry name" value="Lon_proteolytic"/>
</dbReference>
<dbReference type="Pfam" id="PF05362">
    <property type="entry name" value="Lon_C"/>
    <property type="match status" value="1"/>
</dbReference>
<feature type="active site" evidence="2">
    <location>
        <position position="488"/>
    </location>
</feature>
<dbReference type="GO" id="GO:0030163">
    <property type="term" value="P:protein catabolic process"/>
    <property type="evidence" value="ECO:0007669"/>
    <property type="project" value="InterPro"/>
</dbReference>
<accession>A0A9D1PSD0</accession>
<sequence>MIKELRKEDLALAFEDTDYSDIEIRDEIVGQERAIEALRLGFATERDGYNMFVSGEEGTARLSAIKMVAREYVKDTSRLKDHAYAYNSNNPSSPLLLTFEKGGALLFQKQLEDVESGRLDLSELKKKYSDKKICSFLSSLERTKNSTCFKINIILDRSQSDERPLIIVTHPSHDALFGFMVKDKAEHLSIRTGFYQQASGGYLVINANELVKEKGLFTSLKRYITMTEEALLSDNVKGELIKTCTPEPVNERVKVILTGSDETFDYLSAKDEMFLKLFKINPEFDYQMKRNYENIRGTVSYLKKISKDMLPLENSVFREILRYSSWFSENRMSLTTELGVLGDLLAEANLLAMAERKDSVEGCDVKNAILKRNKLSGLTEEKINKEIRDGELLVQLDGKAVGVVNALAVMDRGLSSFGTPSVITATVSPGNEGIINIEHEAGLSGGIHDKGLLILEGYLRHRYARFFPLSLYAGICFEQSYAEIDGDSASSAELYALLSAIGEIPIRQDIAVTGSVNQMGKLQVVGAVNEKIEGFYNACKCFSLTGNQGVIIPKENISSLILPYEVEDAVSKGMFHIWAIDDIDEGFELLSGLEKSERNEKGIFKSGSFNRIIEDRLKKICSSSGKN</sequence>
<feature type="domain" description="Lon proteolytic" evidence="3">
    <location>
        <begin position="398"/>
        <end position="593"/>
    </location>
</feature>